<dbReference type="EMBL" id="LSBA01000017">
    <property type="protein sequence ID" value="KXZ18499.1"/>
    <property type="molecule type" value="Genomic_DNA"/>
</dbReference>
<evidence type="ECO:0000256" key="3">
    <source>
        <dbReference type="ARBA" id="ARBA00022670"/>
    </source>
</evidence>
<evidence type="ECO:0000256" key="5">
    <source>
        <dbReference type="ARBA" id="ARBA00022833"/>
    </source>
</evidence>
<keyword evidence="6" id="KW-0482">Metalloprotease</keyword>
<evidence type="ECO:0000259" key="8">
    <source>
        <dbReference type="PROSITE" id="PS52035"/>
    </source>
</evidence>
<dbReference type="GO" id="GO:0008270">
    <property type="term" value="F:zinc ion binding"/>
    <property type="evidence" value="ECO:0007669"/>
    <property type="project" value="InterPro"/>
</dbReference>
<dbReference type="Gene3D" id="3.40.630.10">
    <property type="entry name" value="Zn peptidases"/>
    <property type="match status" value="1"/>
</dbReference>
<feature type="domain" description="Peptidase M14" evidence="8">
    <location>
        <begin position="82"/>
        <end position="374"/>
    </location>
</feature>
<keyword evidence="5" id="KW-0862">Zinc</keyword>
<evidence type="ECO:0000256" key="6">
    <source>
        <dbReference type="ARBA" id="ARBA00023049"/>
    </source>
</evidence>
<dbReference type="GO" id="GO:0005615">
    <property type="term" value="C:extracellular space"/>
    <property type="evidence" value="ECO:0007669"/>
    <property type="project" value="TreeGrafter"/>
</dbReference>
<sequence>MAGIRVKPEVKQNMSDVAQLLHIDERLLASANETAKNDELFCPGYVMNKHSDGVIETLSELFRFIGTCKKISPADNWLKEERIYSAQAAEVEIKNITAVFPFVTCRQIGFSVLGKPLYELKAGANTARKKVHMNASFHANEWITTSVALRWFKEYCTALCENNTVFGYSALDIFSRTSLSFVPLVNPDGVDLVLYGCEALSEKSKCLSALNEHRPDFREWKANINGVDLNKHFPAHWDIERQRKPKAPSYRDFPGTAPLTEPEAAAMHRLITEQPPDRLIALHTQGEEIYWGYMGIEPEGSSQVVREFEALSEHRYQGVRDIDSHAGFRDWFIQHYGKEGYTIELGKGKNPLPFHMFADIYKATEGILWRSLIF</sequence>
<comment type="cofactor">
    <cofactor evidence="1">
        <name>Zn(2+)</name>
        <dbReference type="ChEBI" id="CHEBI:29105"/>
    </cofactor>
</comment>
<dbReference type="GO" id="GO:0004181">
    <property type="term" value="F:metallocarboxypeptidase activity"/>
    <property type="evidence" value="ECO:0007669"/>
    <property type="project" value="InterPro"/>
</dbReference>
<gene>
    <name evidence="9" type="ORF">AXI58_16955</name>
</gene>
<comment type="caution">
    <text evidence="9">The sequence shown here is derived from an EMBL/GenBank/DDBJ whole genome shotgun (WGS) entry which is preliminary data.</text>
</comment>
<organism evidence="9 10">
    <name type="scientific">Bacillus nakamurai</name>
    <dbReference type="NCBI Taxonomy" id="1793963"/>
    <lineage>
        <taxon>Bacteria</taxon>
        <taxon>Bacillati</taxon>
        <taxon>Bacillota</taxon>
        <taxon>Bacilli</taxon>
        <taxon>Bacillales</taxon>
        <taxon>Bacillaceae</taxon>
        <taxon>Bacillus</taxon>
    </lineage>
</organism>
<evidence type="ECO:0000313" key="10">
    <source>
        <dbReference type="Proteomes" id="UP000075430"/>
    </source>
</evidence>
<protein>
    <recommendedName>
        <fullName evidence="8">Peptidase M14 domain-containing protein</fullName>
    </recommendedName>
</protein>
<dbReference type="PANTHER" id="PTHR11705:SF143">
    <property type="entry name" value="SLL0236 PROTEIN"/>
    <property type="match status" value="1"/>
</dbReference>
<feature type="active site" description="Proton donor/acceptor" evidence="7">
    <location>
        <position position="344"/>
    </location>
</feature>
<dbReference type="PROSITE" id="PS52035">
    <property type="entry name" value="PEPTIDASE_M14"/>
    <property type="match status" value="1"/>
</dbReference>
<keyword evidence="10" id="KW-1185">Reference proteome</keyword>
<dbReference type="InterPro" id="IPR000834">
    <property type="entry name" value="Peptidase_M14"/>
</dbReference>
<dbReference type="PRINTS" id="PR00765">
    <property type="entry name" value="CRBOXYPTASEA"/>
</dbReference>
<comment type="similarity">
    <text evidence="2 7">Belongs to the peptidase M14 family.</text>
</comment>
<evidence type="ECO:0000256" key="4">
    <source>
        <dbReference type="ARBA" id="ARBA00022801"/>
    </source>
</evidence>
<evidence type="ECO:0000256" key="1">
    <source>
        <dbReference type="ARBA" id="ARBA00001947"/>
    </source>
</evidence>
<evidence type="ECO:0000256" key="7">
    <source>
        <dbReference type="PROSITE-ProRule" id="PRU01379"/>
    </source>
</evidence>
<dbReference type="Proteomes" id="UP000075430">
    <property type="component" value="Unassembled WGS sequence"/>
</dbReference>
<keyword evidence="4" id="KW-0378">Hydrolase</keyword>
<evidence type="ECO:0000256" key="2">
    <source>
        <dbReference type="ARBA" id="ARBA00005988"/>
    </source>
</evidence>
<dbReference type="PANTHER" id="PTHR11705">
    <property type="entry name" value="PROTEASE FAMILY M14 CARBOXYPEPTIDASE A,B"/>
    <property type="match status" value="1"/>
</dbReference>
<dbReference type="STRING" id="1793963.AXI58_16955"/>
<dbReference type="AlphaFoldDB" id="A0A150F7S6"/>
<dbReference type="SMART" id="SM00631">
    <property type="entry name" value="Zn_pept"/>
    <property type="match status" value="1"/>
</dbReference>
<evidence type="ECO:0000313" key="9">
    <source>
        <dbReference type="EMBL" id="KXZ18499.1"/>
    </source>
</evidence>
<dbReference type="OrthoDB" id="9802862at2"/>
<dbReference type="SUPFAM" id="SSF53187">
    <property type="entry name" value="Zn-dependent exopeptidases"/>
    <property type="match status" value="1"/>
</dbReference>
<dbReference type="CDD" id="cd06229">
    <property type="entry name" value="M14_Endopeptidase_I"/>
    <property type="match status" value="1"/>
</dbReference>
<dbReference type="InterPro" id="IPR034274">
    <property type="entry name" value="ENP1_M14_CPD"/>
</dbReference>
<dbReference type="Pfam" id="PF00246">
    <property type="entry name" value="Peptidase_M14"/>
    <property type="match status" value="1"/>
</dbReference>
<dbReference type="RefSeq" id="WP_061521947.1">
    <property type="nucleotide sequence ID" value="NZ_JARLZY010000025.1"/>
</dbReference>
<keyword evidence="3" id="KW-0645">Protease</keyword>
<proteinExistence type="inferred from homology"/>
<reference evidence="10" key="1">
    <citation type="submission" date="2016-02" db="EMBL/GenBank/DDBJ databases">
        <authorList>
            <person name="Dunlap C."/>
        </authorList>
    </citation>
    <scope>NUCLEOTIDE SEQUENCE [LARGE SCALE GENOMIC DNA]</scope>
    <source>
        <strain evidence="10">NRRL B-41092</strain>
    </source>
</reference>
<dbReference type="GO" id="GO:0006508">
    <property type="term" value="P:proteolysis"/>
    <property type="evidence" value="ECO:0007669"/>
    <property type="project" value="UniProtKB-KW"/>
</dbReference>
<accession>A0A150F7S6</accession>
<name>A0A150F7S6_9BACI</name>